<feature type="region of interest" description="Disordered" evidence="1">
    <location>
        <begin position="232"/>
        <end position="257"/>
    </location>
</feature>
<gene>
    <name evidence="3" type="ORF">ACFP1Z_30835</name>
</gene>
<name>A0ABW0Z6W6_9ACTN</name>
<dbReference type="RefSeq" id="WP_390321021.1">
    <property type="nucleotide sequence ID" value="NZ_JBHSPB010000030.1"/>
</dbReference>
<reference evidence="4" key="1">
    <citation type="journal article" date="2019" name="Int. J. Syst. Evol. Microbiol.">
        <title>The Global Catalogue of Microorganisms (GCM) 10K type strain sequencing project: providing services to taxonomists for standard genome sequencing and annotation.</title>
        <authorList>
            <consortium name="The Broad Institute Genomics Platform"/>
            <consortium name="The Broad Institute Genome Sequencing Center for Infectious Disease"/>
            <person name="Wu L."/>
            <person name="Ma J."/>
        </authorList>
    </citation>
    <scope>NUCLEOTIDE SEQUENCE [LARGE SCALE GENOMIC DNA]</scope>
    <source>
        <strain evidence="4">CGMCC 4.7304</strain>
    </source>
</reference>
<sequence length="407" mass="45240">MLGTLWSELGTDPRQRLGALVLKDVSGSDLLRPPVDYERVWTSAYQGAYTIWRPRPPEGCVALGDFFQLGSGKPELTAVTCVKKTHRGHDYVRRAVTGRESLRGMNDAWFGIMCAWGVEVPLYPSGDTNEHLYVPAGLFTVARGMDRPVETDVSWILDLPAAVEKGPDPELPRLTSHDEPPPTTTMVTDRRVTVPYSMVKDDGVDELWKISNLPFYKIQRNRHYELILWRNNRDGSEPQPDSEAVTTGVSRTQGESFSRTTGITVGVTVGVEASAKLFGSGTTTTVQTSVSTTLEVGYERRYDITTMEERTVTRTLVTPPRSSGALWMERHELLPIRANGDLLSPTAKLPFRTVYYHTGQYPPASETGVEVRYEELDVNGDPVPENLRIGIPAQDEDEAKPDETITA</sequence>
<keyword evidence="4" id="KW-1185">Reference proteome</keyword>
<evidence type="ECO:0000313" key="4">
    <source>
        <dbReference type="Proteomes" id="UP001596083"/>
    </source>
</evidence>
<dbReference type="InterPro" id="IPR009291">
    <property type="entry name" value="Vps62"/>
</dbReference>
<protein>
    <submittedName>
        <fullName evidence="3">Vps62-related protein</fullName>
    </submittedName>
</protein>
<comment type="caution">
    <text evidence="3">The sequence shown here is derived from an EMBL/GenBank/DDBJ whole genome shotgun (WGS) entry which is preliminary data.</text>
</comment>
<evidence type="ECO:0000259" key="2">
    <source>
        <dbReference type="Pfam" id="PF05431"/>
    </source>
</evidence>
<dbReference type="SUPFAM" id="SSF56973">
    <property type="entry name" value="Aerolisin/ETX pore-forming domain"/>
    <property type="match status" value="1"/>
</dbReference>
<accession>A0ABW0Z6W6</accession>
<evidence type="ECO:0000256" key="1">
    <source>
        <dbReference type="SAM" id="MobiDB-lite"/>
    </source>
</evidence>
<dbReference type="Proteomes" id="UP001596083">
    <property type="component" value="Unassembled WGS sequence"/>
</dbReference>
<dbReference type="Pfam" id="PF05431">
    <property type="entry name" value="Toxin_10"/>
    <property type="match status" value="1"/>
</dbReference>
<evidence type="ECO:0000313" key="3">
    <source>
        <dbReference type="EMBL" id="MFC5724559.1"/>
    </source>
</evidence>
<proteinExistence type="predicted"/>
<dbReference type="EMBL" id="JBHSPB010000030">
    <property type="protein sequence ID" value="MFC5724559.1"/>
    <property type="molecule type" value="Genomic_DNA"/>
</dbReference>
<feature type="compositionally biased region" description="Basic and acidic residues" evidence="1">
    <location>
        <begin position="166"/>
        <end position="180"/>
    </location>
</feature>
<dbReference type="Pfam" id="PF06101">
    <property type="entry name" value="Vps62"/>
    <property type="match status" value="1"/>
</dbReference>
<feature type="region of interest" description="Disordered" evidence="1">
    <location>
        <begin position="166"/>
        <end position="186"/>
    </location>
</feature>
<feature type="domain" description="Insecticidal crystal toxin" evidence="2">
    <location>
        <begin position="192"/>
        <end position="313"/>
    </location>
</feature>
<dbReference type="InterPro" id="IPR008872">
    <property type="entry name" value="Toxin_P42"/>
</dbReference>
<feature type="compositionally biased region" description="Polar residues" evidence="1">
    <location>
        <begin position="244"/>
        <end position="257"/>
    </location>
</feature>
<organism evidence="3 4">
    <name type="scientific">Streptomyces gamaensis</name>
    <dbReference type="NCBI Taxonomy" id="1763542"/>
    <lineage>
        <taxon>Bacteria</taxon>
        <taxon>Bacillati</taxon>
        <taxon>Actinomycetota</taxon>
        <taxon>Actinomycetes</taxon>
        <taxon>Kitasatosporales</taxon>
        <taxon>Streptomycetaceae</taxon>
        <taxon>Streptomyces</taxon>
    </lineage>
</organism>